<dbReference type="InterPro" id="IPR001811">
    <property type="entry name" value="Chemokine_IL8-like_dom"/>
</dbReference>
<gene>
    <name evidence="8" type="primary">cxcl8c</name>
    <name evidence="7" type="ORF">GSONMT00001561001</name>
</gene>
<evidence type="ECO:0000313" key="10">
    <source>
        <dbReference type="Proteomes" id="UP000694395"/>
    </source>
</evidence>
<dbReference type="GO" id="GO:0006952">
    <property type="term" value="P:defense response"/>
    <property type="evidence" value="ECO:0007669"/>
    <property type="project" value="InterPro"/>
</dbReference>
<dbReference type="PaxDb" id="8022-A0A060WZ17"/>
<dbReference type="GO" id="GO:0008009">
    <property type="term" value="F:chemokine activity"/>
    <property type="evidence" value="ECO:0007669"/>
    <property type="project" value="InterPro"/>
</dbReference>
<dbReference type="Gene3D" id="2.40.50.40">
    <property type="match status" value="1"/>
</dbReference>
<dbReference type="SMART" id="SM00199">
    <property type="entry name" value="SCY"/>
    <property type="match status" value="1"/>
</dbReference>
<organism evidence="7 9">
    <name type="scientific">Oncorhynchus mykiss</name>
    <name type="common">Rainbow trout</name>
    <name type="synonym">Salmo gairdneri</name>
    <dbReference type="NCBI Taxonomy" id="8022"/>
    <lineage>
        <taxon>Eukaryota</taxon>
        <taxon>Metazoa</taxon>
        <taxon>Chordata</taxon>
        <taxon>Craniata</taxon>
        <taxon>Vertebrata</taxon>
        <taxon>Euteleostomi</taxon>
        <taxon>Actinopterygii</taxon>
        <taxon>Neopterygii</taxon>
        <taxon>Teleostei</taxon>
        <taxon>Protacanthopterygii</taxon>
        <taxon>Salmoniformes</taxon>
        <taxon>Salmonidae</taxon>
        <taxon>Salmoninae</taxon>
        <taxon>Oncorhynchus</taxon>
    </lineage>
</organism>
<keyword evidence="3" id="KW-0202">Cytokine</keyword>
<keyword evidence="10" id="KW-1185">Reference proteome</keyword>
<reference evidence="7" key="2">
    <citation type="submission" date="2014-03" db="EMBL/GenBank/DDBJ databases">
        <authorList>
            <person name="Genoscope - CEA"/>
        </authorList>
    </citation>
    <scope>NUCLEOTIDE SEQUENCE</scope>
</reference>
<dbReference type="Pfam" id="PF00048">
    <property type="entry name" value="IL8"/>
    <property type="match status" value="1"/>
</dbReference>
<protein>
    <submittedName>
        <fullName evidence="8">Chemokine CXCL8c</fullName>
    </submittedName>
</protein>
<evidence type="ECO:0000256" key="3">
    <source>
        <dbReference type="ARBA" id="ARBA00022514"/>
    </source>
</evidence>
<dbReference type="Proteomes" id="UP000694395">
    <property type="component" value="Chromosome 21"/>
</dbReference>
<dbReference type="EMBL" id="FR904686">
    <property type="protein sequence ID" value="CDQ69835.1"/>
    <property type="molecule type" value="Genomic_DNA"/>
</dbReference>
<dbReference type="AlphaFoldDB" id="A0A060WZ17"/>
<reference evidence="8" key="4">
    <citation type="submission" date="2025-05" db="UniProtKB">
        <authorList>
            <consortium name="Ensembl"/>
        </authorList>
    </citation>
    <scope>IDENTIFICATION</scope>
</reference>
<evidence type="ECO:0000313" key="8">
    <source>
        <dbReference type="Ensembl" id="ENSOMYP00000070931.1"/>
    </source>
</evidence>
<evidence type="ECO:0000313" key="7">
    <source>
        <dbReference type="EMBL" id="CDQ69835.1"/>
    </source>
</evidence>
<dbReference type="GO" id="GO:0005615">
    <property type="term" value="C:extracellular space"/>
    <property type="evidence" value="ECO:0007669"/>
    <property type="project" value="UniProtKB-KW"/>
</dbReference>
<keyword evidence="4" id="KW-0964">Secreted</keyword>
<evidence type="ECO:0000259" key="6">
    <source>
        <dbReference type="SMART" id="SM00199"/>
    </source>
</evidence>
<dbReference type="GeneTree" id="ENSGT00970000196824"/>
<dbReference type="PANTHER" id="PTHR12015">
    <property type="entry name" value="SMALL INDUCIBLE CYTOKINE A"/>
    <property type="match status" value="1"/>
</dbReference>
<sequence length="115" mass="12830">MNTASITIILLTLLSIFSTTEGIKQPRVLRCLCPKVQAGLIPFSDLKSVWHLSPRPHCSKTEVIVTLKRGGQLCLDPKKRLVKILVERSTKRMQESKRSKEVGSVTPALLHLSTK</sequence>
<feature type="chain" id="PRO_5044538003" evidence="5">
    <location>
        <begin position="23"/>
        <end position="115"/>
    </location>
</feature>
<dbReference type="Proteomes" id="UP000193380">
    <property type="component" value="Unassembled WGS sequence"/>
</dbReference>
<comment type="similarity">
    <text evidence="2">Belongs to the intercrine alpha (chemokine CxC) family.</text>
</comment>
<evidence type="ECO:0000256" key="2">
    <source>
        <dbReference type="ARBA" id="ARBA00010665"/>
    </source>
</evidence>
<dbReference type="STRING" id="8022.A0A060WZ17"/>
<feature type="signal peptide" evidence="5">
    <location>
        <begin position="1"/>
        <end position="22"/>
    </location>
</feature>
<keyword evidence="5" id="KW-0732">Signal</keyword>
<dbReference type="InterPro" id="IPR033899">
    <property type="entry name" value="CXC_Chemokine_domain"/>
</dbReference>
<dbReference type="GO" id="GO:0006955">
    <property type="term" value="P:immune response"/>
    <property type="evidence" value="ECO:0007669"/>
    <property type="project" value="InterPro"/>
</dbReference>
<dbReference type="PRINTS" id="PR00436">
    <property type="entry name" value="INTERLEUKIN8"/>
</dbReference>
<dbReference type="InterPro" id="IPR039809">
    <property type="entry name" value="Chemokine_b/g/d"/>
</dbReference>
<name>A0A060WZ17_ONCMY</name>
<dbReference type="InterPro" id="IPR036048">
    <property type="entry name" value="Interleukin_8-like_sf"/>
</dbReference>
<feature type="domain" description="Chemokine interleukin-8-like" evidence="6">
    <location>
        <begin position="28"/>
        <end position="89"/>
    </location>
</feature>
<dbReference type="PRINTS" id="PR00437">
    <property type="entry name" value="SMALLCYTKCXC"/>
</dbReference>
<reference evidence="8 10" key="3">
    <citation type="submission" date="2020-07" db="EMBL/GenBank/DDBJ databases">
        <title>A long reads based de novo assembly of the rainbow trout Arlee double haploid line genome.</title>
        <authorList>
            <person name="Gao G."/>
            <person name="Palti Y."/>
        </authorList>
    </citation>
    <scope>NUCLEOTIDE SEQUENCE [LARGE SCALE GENOMIC DNA]</scope>
</reference>
<dbReference type="CDD" id="cd00273">
    <property type="entry name" value="Chemokine_CXC"/>
    <property type="match status" value="1"/>
</dbReference>
<dbReference type="Ensembl" id="ENSOMYT00000077228.2">
    <property type="protein sequence ID" value="ENSOMYP00000070931.1"/>
    <property type="gene ID" value="ENSOMYG00000032822.2"/>
</dbReference>
<comment type="subcellular location">
    <subcellularLocation>
        <location evidence="1">Secreted</location>
    </subcellularLocation>
</comment>
<dbReference type="SUPFAM" id="SSF54117">
    <property type="entry name" value="Interleukin 8-like chemokines"/>
    <property type="match status" value="1"/>
</dbReference>
<evidence type="ECO:0000256" key="5">
    <source>
        <dbReference type="SAM" id="SignalP"/>
    </source>
</evidence>
<evidence type="ECO:0000313" key="9">
    <source>
        <dbReference type="Proteomes" id="UP000193380"/>
    </source>
</evidence>
<accession>A0A060WZ17</accession>
<proteinExistence type="inferred from homology"/>
<reference evidence="7" key="1">
    <citation type="journal article" date="2014" name="Nat. Commun.">
        <title>The rainbow trout genome provides novel insights into evolution after whole-genome duplication in vertebrates.</title>
        <authorList>
            <person name="Berthelot C."/>
            <person name="Brunet F."/>
            <person name="Chalopin D."/>
            <person name="Juanchich A."/>
            <person name="Bernard M."/>
            <person name="Noel B."/>
            <person name="Bento P."/>
            <person name="Da Silva C."/>
            <person name="Labadie K."/>
            <person name="Alberti A."/>
            <person name="Aury J.M."/>
            <person name="Louis A."/>
            <person name="Dehais P."/>
            <person name="Bardou P."/>
            <person name="Montfort J."/>
            <person name="Klopp C."/>
            <person name="Cabau C."/>
            <person name="Gaspin C."/>
            <person name="Thorgaard G.H."/>
            <person name="Boussaha M."/>
            <person name="Quillet E."/>
            <person name="Guyomard R."/>
            <person name="Galiana D."/>
            <person name="Bobe J."/>
            <person name="Volff J.N."/>
            <person name="Genet C."/>
            <person name="Wincker P."/>
            <person name="Jaillon O."/>
            <person name="Roest Crollius H."/>
            <person name="Guiguen Y."/>
        </authorList>
    </citation>
    <scope>NUCLEOTIDE SEQUENCE [LARGE SCALE GENOMIC DNA]</scope>
</reference>
<dbReference type="InterPro" id="IPR001089">
    <property type="entry name" value="Chemokine_CXC"/>
</dbReference>
<evidence type="ECO:0000256" key="4">
    <source>
        <dbReference type="ARBA" id="ARBA00022525"/>
    </source>
</evidence>
<evidence type="ECO:0000256" key="1">
    <source>
        <dbReference type="ARBA" id="ARBA00004613"/>
    </source>
</evidence>